<sequence>MNSIIEEKLREIEDTGYFEFMFEAAKMFEEVAQISRELKVPEVWKKAEREAKLLSLMVYNPIIDEDYKQRFHIQSSQFSKEDIKYFENRLEESSNIFLKNRYSDFLLEYGEGITSKKKFEIGKLHVELVIQTAEAHFEKGQYLSSIEDFARAVNVSLHFNNKELVNKSITSLFNIFLILPEKESRWFLEASKIARQVISGRMKEIVNEETRKNIYEKLEQGREFFWNCQEHHLHRVFCEELIQWVKANKIDPKKIEDYLRGIGDSYEAESEHQQGRAEKTELVKAHFLEEALQHSIRYGFTDKFDDLKLRIKKSYEQAKENGEFIPISTSVKISKKDLQKEFKPYLDVKLEEAILYFGREATFIPDIERIRKDTIEQSSIFSLRNLMSRSIVSDGKKIFQAVDDEDNLKVNLNENYMRYMQTTAVILMAPLFEELIERGLNAQHIIDQINNWEYIGEENKEFIKVGVERLFEKDYISSLHILVPQFEDVIRGFFHKLGFVTTSIKKGTAQHEQTFNEFLERQDIKEVLPERTHKYIQILMVEQTGSNLRNKIAHGLINSSECNLMNNILVLHLYLVLTTLTISVKEKDE</sequence>
<dbReference type="Pfam" id="PF13910">
    <property type="entry name" value="DUF4209"/>
    <property type="match status" value="1"/>
</dbReference>
<proteinExistence type="predicted"/>
<evidence type="ECO:0000259" key="1">
    <source>
        <dbReference type="Pfam" id="PF13910"/>
    </source>
</evidence>
<dbReference type="EMBL" id="JARAOX010000168">
    <property type="protein sequence ID" value="MDD9783130.1"/>
    <property type="molecule type" value="Genomic_DNA"/>
</dbReference>
<name>A0ABD4WSD7_PRIMG</name>
<evidence type="ECO:0000313" key="3">
    <source>
        <dbReference type="Proteomes" id="UP001213771"/>
    </source>
</evidence>
<comment type="caution">
    <text evidence="2">The sequence shown here is derived from an EMBL/GenBank/DDBJ whole genome shotgun (WGS) entry which is preliminary data.</text>
</comment>
<dbReference type="AlphaFoldDB" id="A0ABD4WSD7"/>
<organism evidence="2 3">
    <name type="scientific">Priestia megaterium</name>
    <name type="common">Bacillus megaterium</name>
    <dbReference type="NCBI Taxonomy" id="1404"/>
    <lineage>
        <taxon>Bacteria</taxon>
        <taxon>Bacillati</taxon>
        <taxon>Bacillota</taxon>
        <taxon>Bacilli</taxon>
        <taxon>Bacillales</taxon>
        <taxon>Bacillaceae</taxon>
        <taxon>Priestia</taxon>
    </lineage>
</organism>
<dbReference type="InterPro" id="IPR025209">
    <property type="entry name" value="DUF4209"/>
</dbReference>
<protein>
    <submittedName>
        <fullName evidence="2">DUF4209 domain-containing protein</fullName>
    </submittedName>
</protein>
<reference evidence="2 3" key="1">
    <citation type="submission" date="2023-02" db="EMBL/GenBank/DDBJ databases">
        <authorList>
            <person name="Olszewska D."/>
        </authorList>
    </citation>
    <scope>NUCLEOTIDE SEQUENCE [LARGE SCALE GENOMIC DNA]</scope>
    <source>
        <strain evidence="2 3">FDU301</strain>
    </source>
</reference>
<dbReference type="RefSeq" id="WP_274588907.1">
    <property type="nucleotide sequence ID" value="NZ_JARAOX010000168.1"/>
</dbReference>
<dbReference type="Proteomes" id="UP001213771">
    <property type="component" value="Unassembled WGS sequence"/>
</dbReference>
<feature type="domain" description="DUF4209" evidence="1">
    <location>
        <begin position="490"/>
        <end position="575"/>
    </location>
</feature>
<gene>
    <name evidence="2" type="ORF">PVE99_12050</name>
</gene>
<accession>A0ABD4WSD7</accession>
<evidence type="ECO:0000313" key="2">
    <source>
        <dbReference type="EMBL" id="MDD9783130.1"/>
    </source>
</evidence>